<dbReference type="EMBL" id="JACHIW010000002">
    <property type="protein sequence ID" value="MBB5158723.1"/>
    <property type="molecule type" value="Genomic_DNA"/>
</dbReference>
<comment type="caution">
    <text evidence="1">The sequence shown here is derived from an EMBL/GenBank/DDBJ whole genome shotgun (WGS) entry which is preliminary data.</text>
</comment>
<reference evidence="1 2" key="1">
    <citation type="submission" date="2020-08" db="EMBL/GenBank/DDBJ databases">
        <title>Sequencing the genomes of 1000 actinobacteria strains.</title>
        <authorList>
            <person name="Klenk H.-P."/>
        </authorList>
    </citation>
    <scope>NUCLEOTIDE SEQUENCE [LARGE SCALE GENOMIC DNA]</scope>
    <source>
        <strain evidence="1 2">DSM 45584</strain>
    </source>
</reference>
<dbReference type="RefSeq" id="WP_184730662.1">
    <property type="nucleotide sequence ID" value="NZ_JACHIW010000002.1"/>
</dbReference>
<proteinExistence type="predicted"/>
<evidence type="ECO:0000313" key="1">
    <source>
        <dbReference type="EMBL" id="MBB5158723.1"/>
    </source>
</evidence>
<name>A0A840QKA6_9PSEU</name>
<gene>
    <name evidence="1" type="ORF">BJ970_006322</name>
</gene>
<keyword evidence="2" id="KW-1185">Reference proteome</keyword>
<accession>A0A840QKA6</accession>
<protein>
    <submittedName>
        <fullName evidence="1">Uncharacterized protein</fullName>
    </submittedName>
</protein>
<dbReference type="Proteomes" id="UP000584374">
    <property type="component" value="Unassembled WGS sequence"/>
</dbReference>
<sequence length="210" mass="21909">MTSEVTQVDLVPEPMFGTTLLGATAAEVASVGDVHGVWRSTWQYVSGSGVAQGKPFLSEAHSGTGVRMTVGADSVEIDFRDAKKEVHALVGQRVNSWIQFRGSIRCNATVTGAITGAITMDTATATGDATAENVFLGPRKPVGWGLAESLRLGGPDGNVMGLIPVKATFICAGSALVVYGEGGGTNQDGQGGHWQIRSTVVYERAGQSRR</sequence>
<dbReference type="AlphaFoldDB" id="A0A840QKA6"/>
<organism evidence="1 2">
    <name type="scientific">Saccharopolyspora phatthalungensis</name>
    <dbReference type="NCBI Taxonomy" id="664693"/>
    <lineage>
        <taxon>Bacteria</taxon>
        <taxon>Bacillati</taxon>
        <taxon>Actinomycetota</taxon>
        <taxon>Actinomycetes</taxon>
        <taxon>Pseudonocardiales</taxon>
        <taxon>Pseudonocardiaceae</taxon>
        <taxon>Saccharopolyspora</taxon>
    </lineage>
</organism>
<evidence type="ECO:0000313" key="2">
    <source>
        <dbReference type="Proteomes" id="UP000584374"/>
    </source>
</evidence>